<sequence length="405" mass="46324">MSRNYKDTPIGCYSDYEGFDYMMILPPNIRFYWRVEKDHQHPFGEDDVVHMQMKIPQESWLAFGTSPNGMMLNSQVIIGSNATATPVKYEIKGLSTDKIIPMGEDRQSLFSSSFEAKNGESILRFTKLLKEPKNDEHEIYAAEKNTFVYAIGNEDETHLERHRYARSYHFALDSCPITTPEEKVDKKEHDASLTSFFVRPIWIAHGFAAFAAFALCIPIATSSSLLRLALPNHWKGIHELANVLAAFFAWAAVVMAFTMTGWENHKHMSEKHHIMGLVVTLLMTFHIALGLCSKTSADFIPSDLVRDLRNRQNETMRRIYDILGYSTCILGFYQVSTGFTMYAEKYGARNWNFIYLAFVALVVSSVTICKFYLHMFEAEIGRERRKGTKNPESPSNSKFVGHELL</sequence>
<evidence type="ECO:0000256" key="3">
    <source>
        <dbReference type="ARBA" id="ARBA00022692"/>
    </source>
</evidence>
<keyword evidence="6 9" id="KW-1133">Transmembrane helix</keyword>
<keyword evidence="2" id="KW-0813">Transport</keyword>
<evidence type="ECO:0000256" key="5">
    <source>
        <dbReference type="ARBA" id="ARBA00022982"/>
    </source>
</evidence>
<feature type="transmembrane region" description="Helical" evidence="9">
    <location>
        <begin position="319"/>
        <end position="341"/>
    </location>
</feature>
<keyword evidence="3 9" id="KW-0812">Transmembrane</keyword>
<feature type="region of interest" description="Disordered" evidence="8">
    <location>
        <begin position="384"/>
        <end position="405"/>
    </location>
</feature>
<dbReference type="EMBL" id="BLLK01000046">
    <property type="protein sequence ID" value="GFH53143.1"/>
    <property type="molecule type" value="Genomic_DNA"/>
</dbReference>
<evidence type="ECO:0000256" key="9">
    <source>
        <dbReference type="SAM" id="Phobius"/>
    </source>
</evidence>
<evidence type="ECO:0000259" key="10">
    <source>
        <dbReference type="PROSITE" id="PS50836"/>
    </source>
</evidence>
<dbReference type="PANTHER" id="PTHR23130:SF171">
    <property type="entry name" value="OS01G0895300 PROTEIN"/>
    <property type="match status" value="1"/>
</dbReference>
<accession>A0AAD3CW79</accession>
<evidence type="ECO:0000256" key="7">
    <source>
        <dbReference type="ARBA" id="ARBA00023136"/>
    </source>
</evidence>
<evidence type="ECO:0000256" key="8">
    <source>
        <dbReference type="SAM" id="MobiDB-lite"/>
    </source>
</evidence>
<name>A0AAD3CW79_9STRA</name>
<keyword evidence="12" id="KW-1185">Reference proteome</keyword>
<feature type="transmembrane region" description="Helical" evidence="9">
    <location>
        <begin position="274"/>
        <end position="292"/>
    </location>
</feature>
<evidence type="ECO:0000256" key="1">
    <source>
        <dbReference type="ARBA" id="ARBA00004370"/>
    </source>
</evidence>
<evidence type="ECO:0000256" key="2">
    <source>
        <dbReference type="ARBA" id="ARBA00022448"/>
    </source>
</evidence>
<feature type="domain" description="DOMON" evidence="10">
    <location>
        <begin position="27"/>
        <end position="152"/>
    </location>
</feature>
<evidence type="ECO:0000313" key="11">
    <source>
        <dbReference type="EMBL" id="GFH53143.1"/>
    </source>
</evidence>
<dbReference type="Pfam" id="PF03351">
    <property type="entry name" value="DOMON"/>
    <property type="match status" value="1"/>
</dbReference>
<keyword evidence="7 9" id="KW-0472">Membrane</keyword>
<dbReference type="PROSITE" id="PS50836">
    <property type="entry name" value="DOMON"/>
    <property type="match status" value="1"/>
</dbReference>
<reference evidence="11 12" key="1">
    <citation type="journal article" date="2021" name="Sci. Rep.">
        <title>The genome of the diatom Chaetoceros tenuissimus carries an ancient integrated fragment of an extant virus.</title>
        <authorList>
            <person name="Hongo Y."/>
            <person name="Kimura K."/>
            <person name="Takaki Y."/>
            <person name="Yoshida Y."/>
            <person name="Baba S."/>
            <person name="Kobayashi G."/>
            <person name="Nagasaki K."/>
            <person name="Hano T."/>
            <person name="Tomaru Y."/>
        </authorList>
    </citation>
    <scope>NUCLEOTIDE SEQUENCE [LARGE SCALE GENOMIC DNA]</scope>
    <source>
        <strain evidence="11 12">NIES-3715</strain>
    </source>
</reference>
<dbReference type="InterPro" id="IPR006593">
    <property type="entry name" value="Cyt_b561/ferric_Rdtase_TM"/>
</dbReference>
<evidence type="ECO:0000313" key="12">
    <source>
        <dbReference type="Proteomes" id="UP001054902"/>
    </source>
</evidence>
<dbReference type="InterPro" id="IPR005018">
    <property type="entry name" value="DOMON_domain"/>
</dbReference>
<keyword evidence="4" id="KW-0732">Signal</keyword>
<keyword evidence="5" id="KW-0249">Electron transport</keyword>
<dbReference type="CDD" id="cd09631">
    <property type="entry name" value="DOMON_DOH"/>
    <property type="match status" value="1"/>
</dbReference>
<organism evidence="11 12">
    <name type="scientific">Chaetoceros tenuissimus</name>
    <dbReference type="NCBI Taxonomy" id="426638"/>
    <lineage>
        <taxon>Eukaryota</taxon>
        <taxon>Sar</taxon>
        <taxon>Stramenopiles</taxon>
        <taxon>Ochrophyta</taxon>
        <taxon>Bacillariophyta</taxon>
        <taxon>Coscinodiscophyceae</taxon>
        <taxon>Chaetocerotophycidae</taxon>
        <taxon>Chaetocerotales</taxon>
        <taxon>Chaetocerotaceae</taxon>
        <taxon>Chaetoceros</taxon>
    </lineage>
</organism>
<protein>
    <recommendedName>
        <fullName evidence="10">DOMON domain-containing protein</fullName>
    </recommendedName>
</protein>
<dbReference type="SMART" id="SM00665">
    <property type="entry name" value="B561"/>
    <property type="match status" value="1"/>
</dbReference>
<evidence type="ECO:0000256" key="4">
    <source>
        <dbReference type="ARBA" id="ARBA00022729"/>
    </source>
</evidence>
<gene>
    <name evidence="11" type="ORF">CTEN210_09619</name>
</gene>
<dbReference type="Gene3D" id="1.20.120.1770">
    <property type="match status" value="1"/>
</dbReference>
<dbReference type="AlphaFoldDB" id="A0AAD3CW79"/>
<proteinExistence type="predicted"/>
<feature type="transmembrane region" description="Helical" evidence="9">
    <location>
        <begin position="353"/>
        <end position="373"/>
    </location>
</feature>
<dbReference type="GO" id="GO:0016020">
    <property type="term" value="C:membrane"/>
    <property type="evidence" value="ECO:0007669"/>
    <property type="project" value="UniProtKB-SubCell"/>
</dbReference>
<evidence type="ECO:0000256" key="6">
    <source>
        <dbReference type="ARBA" id="ARBA00022989"/>
    </source>
</evidence>
<dbReference type="InterPro" id="IPR045266">
    <property type="entry name" value="DOH_DOMON"/>
</dbReference>
<comment type="subcellular location">
    <subcellularLocation>
        <location evidence="1">Membrane</location>
    </subcellularLocation>
</comment>
<feature type="transmembrane region" description="Helical" evidence="9">
    <location>
        <begin position="240"/>
        <end position="262"/>
    </location>
</feature>
<dbReference type="PANTHER" id="PTHR23130">
    <property type="entry name" value="CYTOCHROME B561 AND DOMON DOMAIN-CONTAINING PROTEIN"/>
    <property type="match status" value="1"/>
</dbReference>
<comment type="caution">
    <text evidence="11">The sequence shown here is derived from an EMBL/GenBank/DDBJ whole genome shotgun (WGS) entry which is preliminary data.</text>
</comment>
<feature type="transmembrane region" description="Helical" evidence="9">
    <location>
        <begin position="202"/>
        <end position="228"/>
    </location>
</feature>
<dbReference type="Proteomes" id="UP001054902">
    <property type="component" value="Unassembled WGS sequence"/>
</dbReference>